<dbReference type="NCBIfam" id="TIGR01484">
    <property type="entry name" value="HAD-SF-IIB"/>
    <property type="match status" value="1"/>
</dbReference>
<proteinExistence type="predicted"/>
<dbReference type="Gene3D" id="3.30.1240.10">
    <property type="match status" value="1"/>
</dbReference>
<dbReference type="Proteomes" id="UP000315217">
    <property type="component" value="Unassembled WGS sequence"/>
</dbReference>
<dbReference type="SFLD" id="SFLDS00003">
    <property type="entry name" value="Haloacid_Dehalogenase"/>
    <property type="match status" value="1"/>
</dbReference>
<dbReference type="Pfam" id="PF08282">
    <property type="entry name" value="Hydrolase_3"/>
    <property type="match status" value="1"/>
</dbReference>
<dbReference type="InterPro" id="IPR023214">
    <property type="entry name" value="HAD_sf"/>
</dbReference>
<dbReference type="Gene3D" id="3.40.50.1000">
    <property type="entry name" value="HAD superfamily/HAD-like"/>
    <property type="match status" value="1"/>
</dbReference>
<evidence type="ECO:0000313" key="1">
    <source>
        <dbReference type="EMBL" id="TMJ08323.1"/>
    </source>
</evidence>
<evidence type="ECO:0000313" key="2">
    <source>
        <dbReference type="Proteomes" id="UP000315217"/>
    </source>
</evidence>
<dbReference type="PROSITE" id="PS01228">
    <property type="entry name" value="COF_1"/>
    <property type="match status" value="1"/>
</dbReference>
<organism evidence="1 2">
    <name type="scientific">Candidatus Segetimicrobium genomatis</name>
    <dbReference type="NCBI Taxonomy" id="2569760"/>
    <lineage>
        <taxon>Bacteria</taxon>
        <taxon>Bacillati</taxon>
        <taxon>Candidatus Sysuimicrobiota</taxon>
        <taxon>Candidatus Sysuimicrobiia</taxon>
        <taxon>Candidatus Sysuimicrobiales</taxon>
        <taxon>Candidatus Segetimicrobiaceae</taxon>
        <taxon>Candidatus Segetimicrobium</taxon>
    </lineage>
</organism>
<dbReference type="SFLD" id="SFLDG01140">
    <property type="entry name" value="C2.B:_Phosphomannomutase_and_P"/>
    <property type="match status" value="1"/>
</dbReference>
<dbReference type="NCBIfam" id="TIGR00099">
    <property type="entry name" value="Cof-subfamily"/>
    <property type="match status" value="1"/>
</dbReference>
<dbReference type="AlphaFoldDB" id="A0A537LJZ6"/>
<dbReference type="CDD" id="cd07516">
    <property type="entry name" value="HAD_Pase"/>
    <property type="match status" value="1"/>
</dbReference>
<reference evidence="1 2" key="1">
    <citation type="journal article" date="2019" name="Nat. Microbiol.">
        <title>Mediterranean grassland soil C-N compound turnover is dependent on rainfall and depth, and is mediated by genomically divergent microorganisms.</title>
        <authorList>
            <person name="Diamond S."/>
            <person name="Andeer P.F."/>
            <person name="Li Z."/>
            <person name="Crits-Christoph A."/>
            <person name="Burstein D."/>
            <person name="Anantharaman K."/>
            <person name="Lane K.R."/>
            <person name="Thomas B.C."/>
            <person name="Pan C."/>
            <person name="Northen T.R."/>
            <person name="Banfield J.F."/>
        </authorList>
    </citation>
    <scope>NUCLEOTIDE SEQUENCE [LARGE SCALE GENOMIC DNA]</scope>
    <source>
        <strain evidence="1">NP_1</strain>
    </source>
</reference>
<dbReference type="InterPro" id="IPR000150">
    <property type="entry name" value="Cof"/>
</dbReference>
<dbReference type="PROSITE" id="PS01229">
    <property type="entry name" value="COF_2"/>
    <property type="match status" value="1"/>
</dbReference>
<dbReference type="PANTHER" id="PTHR10000">
    <property type="entry name" value="PHOSPHOSERINE PHOSPHATASE"/>
    <property type="match status" value="1"/>
</dbReference>
<dbReference type="InterPro" id="IPR036412">
    <property type="entry name" value="HAD-like_sf"/>
</dbReference>
<gene>
    <name evidence="1" type="ORF">E6G98_12330</name>
</gene>
<name>A0A537LJZ6_9BACT</name>
<protein>
    <submittedName>
        <fullName evidence="1">HAD family phosphatase</fullName>
    </submittedName>
</protein>
<accession>A0A537LJZ6</accession>
<dbReference type="GO" id="GO:0005829">
    <property type="term" value="C:cytosol"/>
    <property type="evidence" value="ECO:0007669"/>
    <property type="project" value="TreeGrafter"/>
</dbReference>
<dbReference type="SUPFAM" id="SSF56784">
    <property type="entry name" value="HAD-like"/>
    <property type="match status" value="1"/>
</dbReference>
<dbReference type="EMBL" id="VBAI01000201">
    <property type="protein sequence ID" value="TMJ08323.1"/>
    <property type="molecule type" value="Genomic_DNA"/>
</dbReference>
<dbReference type="GO" id="GO:0000287">
    <property type="term" value="F:magnesium ion binding"/>
    <property type="evidence" value="ECO:0007669"/>
    <property type="project" value="TreeGrafter"/>
</dbReference>
<dbReference type="InterPro" id="IPR006379">
    <property type="entry name" value="HAD-SF_hydro_IIB"/>
</dbReference>
<comment type="caution">
    <text evidence="1">The sequence shown here is derived from an EMBL/GenBank/DDBJ whole genome shotgun (WGS) entry which is preliminary data.</text>
</comment>
<dbReference type="PANTHER" id="PTHR10000:SF8">
    <property type="entry name" value="HAD SUPERFAMILY HYDROLASE-LIKE, TYPE 3"/>
    <property type="match status" value="1"/>
</dbReference>
<dbReference type="GO" id="GO:0016791">
    <property type="term" value="F:phosphatase activity"/>
    <property type="evidence" value="ECO:0007669"/>
    <property type="project" value="TreeGrafter"/>
</dbReference>
<sequence>MPDPHSMTMSTPSTPTKQFRLLVADIDGTLVTSSREITPRVLDAVGAAQRKRVRVCLATGRIWPSAEPYFRRLGADPPAILYNGGLVYDFRTDTVLRRVPLDYHQAKLVLELLREFPAVQPFLYVGDRVYTTKTSLDTERYRRKDSLTVEQVGDLAAFLPPEPMKILIIGGRPDLLAVRDRIARLPISINSVFSEDTFLEILPQGSSKGAALEFVAQHLGIPLSEIIAVGDNLNDLEMIRTAGLGVAMGNAPPELRAQAGYVTSTNDEGGLAEVIERFILNRTASA</sequence>